<keyword evidence="4" id="KW-1185">Reference proteome</keyword>
<accession>A0A564UJS7</accession>
<keyword evidence="1" id="KW-0812">Transmembrane</keyword>
<feature type="signal peptide" evidence="2">
    <location>
        <begin position="1"/>
        <end position="31"/>
    </location>
</feature>
<keyword evidence="2" id="KW-0732">Signal</keyword>
<evidence type="ECO:0000256" key="2">
    <source>
        <dbReference type="SAM" id="SignalP"/>
    </source>
</evidence>
<keyword evidence="1" id="KW-0472">Membrane</keyword>
<gene>
    <name evidence="3" type="ORF">FPPS064S07_01547</name>
</gene>
<organism evidence="3 4">
    <name type="scientific">Faecalibacterium prausnitzii</name>
    <dbReference type="NCBI Taxonomy" id="853"/>
    <lineage>
        <taxon>Bacteria</taxon>
        <taxon>Bacillati</taxon>
        <taxon>Bacillota</taxon>
        <taxon>Clostridia</taxon>
        <taxon>Eubacteriales</taxon>
        <taxon>Oscillospiraceae</taxon>
        <taxon>Faecalibacterium</taxon>
    </lineage>
</organism>
<proteinExistence type="predicted"/>
<evidence type="ECO:0000256" key="1">
    <source>
        <dbReference type="SAM" id="Phobius"/>
    </source>
</evidence>
<dbReference type="RefSeq" id="WP_158399604.1">
    <property type="nucleotide sequence ID" value="NZ_CABHMY010000155.1"/>
</dbReference>
<name>A0A564UJS7_9FIRM</name>
<reference evidence="3 4" key="1">
    <citation type="submission" date="2019-07" db="EMBL/GenBank/DDBJ databases">
        <authorList>
            <person name="Hibberd C M."/>
            <person name="Gehrig L. J."/>
            <person name="Chang H.-W."/>
            <person name="Venkatesh S."/>
        </authorList>
    </citation>
    <scope>NUCLEOTIDE SEQUENCE [LARGE SCALE GENOMIC DNA]</scope>
    <source>
        <strain evidence="3">Faecalibacterium_prausnitzii_JG_BgPS064</strain>
    </source>
</reference>
<protein>
    <recommendedName>
        <fullName evidence="5">AraC family transcriptional regulator</fullName>
    </recommendedName>
</protein>
<keyword evidence="1" id="KW-1133">Transmembrane helix</keyword>
<dbReference type="AlphaFoldDB" id="A0A564UJS7"/>
<feature type="chain" id="PRO_5021856436" description="AraC family transcriptional regulator" evidence="2">
    <location>
        <begin position="32"/>
        <end position="101"/>
    </location>
</feature>
<sequence>MNCTAKQRRRAAWTLLVGFLLAILVSLTFCAEEVDHDCTGADCAICAQLKLCKNILHAGKDGSGPFIRTLAPHFVLAALLSLCSPLLLIKTPIRLKVKLSD</sequence>
<dbReference type="Proteomes" id="UP000406184">
    <property type="component" value="Unassembled WGS sequence"/>
</dbReference>
<evidence type="ECO:0008006" key="5">
    <source>
        <dbReference type="Google" id="ProtNLM"/>
    </source>
</evidence>
<evidence type="ECO:0000313" key="3">
    <source>
        <dbReference type="EMBL" id="VUX19750.1"/>
    </source>
</evidence>
<dbReference type="EMBL" id="CABHMY010000155">
    <property type="protein sequence ID" value="VUX19750.1"/>
    <property type="molecule type" value="Genomic_DNA"/>
</dbReference>
<evidence type="ECO:0000313" key="4">
    <source>
        <dbReference type="Proteomes" id="UP000406184"/>
    </source>
</evidence>
<feature type="transmembrane region" description="Helical" evidence="1">
    <location>
        <begin position="70"/>
        <end position="89"/>
    </location>
</feature>